<dbReference type="PANTHER" id="PTHR47361">
    <property type="entry name" value="RING/U-BOX SUPERFAMILY PROTEIN"/>
    <property type="match status" value="1"/>
</dbReference>
<gene>
    <name evidence="2" type="ORF">Sradi_0422000</name>
</gene>
<reference evidence="2" key="1">
    <citation type="submission" date="2020-06" db="EMBL/GenBank/DDBJ databases">
        <authorList>
            <person name="Li T."/>
            <person name="Hu X."/>
            <person name="Zhang T."/>
            <person name="Song X."/>
            <person name="Zhang H."/>
            <person name="Dai N."/>
            <person name="Sheng W."/>
            <person name="Hou X."/>
            <person name="Wei L."/>
        </authorList>
    </citation>
    <scope>NUCLEOTIDE SEQUENCE</scope>
    <source>
        <strain evidence="2">G02</strain>
        <tissue evidence="2">Leaf</tissue>
    </source>
</reference>
<feature type="compositionally biased region" description="Basic and acidic residues" evidence="1">
    <location>
        <begin position="129"/>
        <end position="147"/>
    </location>
</feature>
<reference evidence="2" key="2">
    <citation type="journal article" date="2024" name="Plant">
        <title>Genomic evolution and insights into agronomic trait innovations of Sesamum species.</title>
        <authorList>
            <person name="Miao H."/>
            <person name="Wang L."/>
            <person name="Qu L."/>
            <person name="Liu H."/>
            <person name="Sun Y."/>
            <person name="Le M."/>
            <person name="Wang Q."/>
            <person name="Wei S."/>
            <person name="Zheng Y."/>
            <person name="Lin W."/>
            <person name="Duan Y."/>
            <person name="Cao H."/>
            <person name="Xiong S."/>
            <person name="Wang X."/>
            <person name="Wei L."/>
            <person name="Li C."/>
            <person name="Ma Q."/>
            <person name="Ju M."/>
            <person name="Zhao R."/>
            <person name="Li G."/>
            <person name="Mu C."/>
            <person name="Tian Q."/>
            <person name="Mei H."/>
            <person name="Zhang T."/>
            <person name="Gao T."/>
            <person name="Zhang H."/>
        </authorList>
    </citation>
    <scope>NUCLEOTIDE SEQUENCE</scope>
    <source>
        <strain evidence="2">G02</strain>
    </source>
</reference>
<evidence type="ECO:0000313" key="2">
    <source>
        <dbReference type="EMBL" id="KAL0437141.1"/>
    </source>
</evidence>
<evidence type="ECO:0000256" key="1">
    <source>
        <dbReference type="SAM" id="MobiDB-lite"/>
    </source>
</evidence>
<accession>A0AAW2WAH6</accession>
<dbReference type="PANTHER" id="PTHR47361:SF4">
    <property type="entry name" value="RING_U-BOX SUPERFAMILY PROTEIN"/>
    <property type="match status" value="1"/>
</dbReference>
<dbReference type="EMBL" id="JACGWJ010000002">
    <property type="protein sequence ID" value="KAL0437141.1"/>
    <property type="molecule type" value="Genomic_DNA"/>
</dbReference>
<name>A0AAW2WAH6_SESRA</name>
<proteinExistence type="predicted"/>
<dbReference type="AlphaFoldDB" id="A0AAW2WAH6"/>
<feature type="region of interest" description="Disordered" evidence="1">
    <location>
        <begin position="116"/>
        <end position="147"/>
    </location>
</feature>
<comment type="caution">
    <text evidence="2">The sequence shown here is derived from an EMBL/GenBank/DDBJ whole genome shotgun (WGS) entry which is preliminary data.</text>
</comment>
<protein>
    <submittedName>
        <fullName evidence="2">Uncharacterized protein</fullName>
    </submittedName>
</protein>
<organism evidence="2">
    <name type="scientific">Sesamum radiatum</name>
    <name type="common">Black benniseed</name>
    <dbReference type="NCBI Taxonomy" id="300843"/>
    <lineage>
        <taxon>Eukaryota</taxon>
        <taxon>Viridiplantae</taxon>
        <taxon>Streptophyta</taxon>
        <taxon>Embryophyta</taxon>
        <taxon>Tracheophyta</taxon>
        <taxon>Spermatophyta</taxon>
        <taxon>Magnoliopsida</taxon>
        <taxon>eudicotyledons</taxon>
        <taxon>Gunneridae</taxon>
        <taxon>Pentapetalae</taxon>
        <taxon>asterids</taxon>
        <taxon>lamiids</taxon>
        <taxon>Lamiales</taxon>
        <taxon>Pedaliaceae</taxon>
        <taxon>Sesamum</taxon>
    </lineage>
</organism>
<sequence length="166" mass="19513">MHLRWASYSEKPTCPKCKAPFEFLIVHRTLDGRVYDSLFEESVFLLLRASWFKPRVVVEREEVDEDFDDLYDEDEVEDLAEVYLRSSKGLRIGNRRWRDDGYFRVGEARPVGRLHIQDSSAGPSRQLKKKEPVVRETISQREKRSLKREVAAAAKHQRHLARLGRT</sequence>